<dbReference type="RefSeq" id="WP_090171779.1">
    <property type="nucleotide sequence ID" value="NZ_FMXR01000005.1"/>
</dbReference>
<dbReference type="CDD" id="cd16914">
    <property type="entry name" value="EcfT"/>
    <property type="match status" value="1"/>
</dbReference>
<dbReference type="GO" id="GO:0005886">
    <property type="term" value="C:plasma membrane"/>
    <property type="evidence" value="ECO:0007669"/>
    <property type="project" value="UniProtKB-ARBA"/>
</dbReference>
<feature type="transmembrane region" description="Helical" evidence="6">
    <location>
        <begin position="45"/>
        <end position="66"/>
    </location>
</feature>
<dbReference type="Pfam" id="PF02361">
    <property type="entry name" value="CbiQ"/>
    <property type="match status" value="1"/>
</dbReference>
<dbReference type="PANTHER" id="PTHR34857">
    <property type="entry name" value="SLL0384 PROTEIN"/>
    <property type="match status" value="1"/>
</dbReference>
<accession>A0A1G6AEK7</accession>
<evidence type="ECO:0000256" key="5">
    <source>
        <dbReference type="ARBA" id="ARBA00023136"/>
    </source>
</evidence>
<dbReference type="InterPro" id="IPR003339">
    <property type="entry name" value="ABC/ECF_trnsptr_transmembrane"/>
</dbReference>
<feature type="transmembrane region" description="Helical" evidence="6">
    <location>
        <begin position="247"/>
        <end position="267"/>
    </location>
</feature>
<keyword evidence="4 6" id="KW-1133">Transmembrane helix</keyword>
<reference evidence="7 8" key="1">
    <citation type="submission" date="2016-10" db="EMBL/GenBank/DDBJ databases">
        <authorList>
            <person name="de Groot N.N."/>
        </authorList>
    </citation>
    <scope>NUCLEOTIDE SEQUENCE [LARGE SCALE GENOMIC DNA]</scope>
    <source>
        <strain evidence="7 8">DSM 3217</strain>
    </source>
</reference>
<keyword evidence="5 6" id="KW-0472">Membrane</keyword>
<gene>
    <name evidence="7" type="ORF">SAMN02910417_00461</name>
</gene>
<evidence type="ECO:0000256" key="1">
    <source>
        <dbReference type="ARBA" id="ARBA00004141"/>
    </source>
</evidence>
<keyword evidence="3 6" id="KW-0812">Transmembrane</keyword>
<proteinExistence type="predicted"/>
<keyword evidence="8" id="KW-1185">Reference proteome</keyword>
<keyword evidence="2" id="KW-1003">Cell membrane</keyword>
<sequence>MINEIPDWMQQEESYAPVKDHDNFITKSMLNILTLLERFRENGSVYCNGINAFVKLLYTIYAIVLVSCSKNMFFTYILLGSFLIRICFLKGNQLSRVMSTAVMAGIVSALVMLPSVFLGNPTTMVTIALKVFFSVGMLVLMSVTTRWNRITAALRLLGIPNLFIFTFDLTLKYIALIGEMSRQLLIALKVRSVGRNHKKADAMAGVLGVMFLKSKETSEEVFLAMQCRGFSGWYPPMKKTPVRGRDYLAFVLMGAVMALFLIVEGIVKL</sequence>
<feature type="transmembrane region" description="Helical" evidence="6">
    <location>
        <begin position="72"/>
        <end position="89"/>
    </location>
</feature>
<evidence type="ECO:0000256" key="2">
    <source>
        <dbReference type="ARBA" id="ARBA00022475"/>
    </source>
</evidence>
<dbReference type="OrthoDB" id="8585740at2"/>
<dbReference type="InterPro" id="IPR051611">
    <property type="entry name" value="ECF_transporter_component"/>
</dbReference>
<dbReference type="STRING" id="1732.SAMN02910417_00461"/>
<evidence type="ECO:0000313" key="7">
    <source>
        <dbReference type="EMBL" id="SDB06533.1"/>
    </source>
</evidence>
<name>A0A1G6AEK7_EUBOX</name>
<dbReference type="EMBL" id="FMXR01000005">
    <property type="protein sequence ID" value="SDB06533.1"/>
    <property type="molecule type" value="Genomic_DNA"/>
</dbReference>
<dbReference type="Proteomes" id="UP000199228">
    <property type="component" value="Unassembled WGS sequence"/>
</dbReference>
<evidence type="ECO:0000256" key="3">
    <source>
        <dbReference type="ARBA" id="ARBA00022692"/>
    </source>
</evidence>
<evidence type="ECO:0000256" key="4">
    <source>
        <dbReference type="ARBA" id="ARBA00022989"/>
    </source>
</evidence>
<protein>
    <submittedName>
        <fullName evidence="7">Cobalt/nickel transport system permease protein</fullName>
    </submittedName>
</protein>
<comment type="subcellular location">
    <subcellularLocation>
        <location evidence="1">Membrane</location>
        <topology evidence="1">Multi-pass membrane protein</topology>
    </subcellularLocation>
</comment>
<evidence type="ECO:0000256" key="6">
    <source>
        <dbReference type="SAM" id="Phobius"/>
    </source>
</evidence>
<dbReference type="AlphaFoldDB" id="A0A1G6AEK7"/>
<organism evidence="7 8">
    <name type="scientific">Eubacterium oxidoreducens</name>
    <dbReference type="NCBI Taxonomy" id="1732"/>
    <lineage>
        <taxon>Bacteria</taxon>
        <taxon>Bacillati</taxon>
        <taxon>Bacillota</taxon>
        <taxon>Clostridia</taxon>
        <taxon>Eubacteriales</taxon>
        <taxon>Eubacteriaceae</taxon>
        <taxon>Eubacterium</taxon>
    </lineage>
</organism>
<feature type="transmembrane region" description="Helical" evidence="6">
    <location>
        <begin position="101"/>
        <end position="118"/>
    </location>
</feature>
<dbReference type="PANTHER" id="PTHR34857:SF2">
    <property type="entry name" value="SLL0384 PROTEIN"/>
    <property type="match status" value="1"/>
</dbReference>
<evidence type="ECO:0000313" key="8">
    <source>
        <dbReference type="Proteomes" id="UP000199228"/>
    </source>
</evidence>
<feature type="transmembrane region" description="Helical" evidence="6">
    <location>
        <begin position="124"/>
        <end position="144"/>
    </location>
</feature>